<comment type="caution">
    <text evidence="5">The sequence shown here is derived from an EMBL/GenBank/DDBJ whole genome shotgun (WGS) entry which is preliminary data.</text>
</comment>
<name>A0A2R5FA72_9PROT</name>
<dbReference type="Pfam" id="PF00990">
    <property type="entry name" value="GGDEF"/>
    <property type="match status" value="1"/>
</dbReference>
<dbReference type="NCBIfam" id="TIGR00229">
    <property type="entry name" value="sensory_box"/>
    <property type="match status" value="4"/>
</dbReference>
<dbReference type="CDD" id="cd01949">
    <property type="entry name" value="GGDEF"/>
    <property type="match status" value="1"/>
</dbReference>
<evidence type="ECO:0000259" key="2">
    <source>
        <dbReference type="PROSITE" id="PS50112"/>
    </source>
</evidence>
<dbReference type="PANTHER" id="PTHR44757">
    <property type="entry name" value="DIGUANYLATE CYCLASE DGCP"/>
    <property type="match status" value="1"/>
</dbReference>
<evidence type="ECO:0000256" key="1">
    <source>
        <dbReference type="SAM" id="Phobius"/>
    </source>
</evidence>
<keyword evidence="1" id="KW-0812">Transmembrane</keyword>
<dbReference type="SUPFAM" id="SSF55785">
    <property type="entry name" value="PYP-like sensor domain (PAS domain)"/>
    <property type="match status" value="5"/>
</dbReference>
<dbReference type="InterPro" id="IPR043128">
    <property type="entry name" value="Rev_trsase/Diguanyl_cyclase"/>
</dbReference>
<feature type="domain" description="PAC" evidence="3">
    <location>
        <begin position="271"/>
        <end position="323"/>
    </location>
</feature>
<evidence type="ECO:0000259" key="4">
    <source>
        <dbReference type="PROSITE" id="PS50887"/>
    </source>
</evidence>
<proteinExistence type="predicted"/>
<dbReference type="Gene3D" id="3.30.70.270">
    <property type="match status" value="1"/>
</dbReference>
<feature type="domain" description="PAS" evidence="2">
    <location>
        <begin position="564"/>
        <end position="622"/>
    </location>
</feature>
<dbReference type="CDD" id="cd00130">
    <property type="entry name" value="PAS"/>
    <property type="match status" value="3"/>
</dbReference>
<evidence type="ECO:0000313" key="5">
    <source>
        <dbReference type="EMBL" id="GBG13591.1"/>
    </source>
</evidence>
<dbReference type="InterPro" id="IPR000700">
    <property type="entry name" value="PAS-assoc_C"/>
</dbReference>
<feature type="transmembrane region" description="Helical" evidence="1">
    <location>
        <begin position="39"/>
        <end position="57"/>
    </location>
</feature>
<dbReference type="InterPro" id="IPR000160">
    <property type="entry name" value="GGDEF_dom"/>
</dbReference>
<dbReference type="NCBIfam" id="TIGR00254">
    <property type="entry name" value="GGDEF"/>
    <property type="match status" value="1"/>
</dbReference>
<dbReference type="RefSeq" id="WP_109014777.1">
    <property type="nucleotide sequence ID" value="NZ_BDOQ01000003.1"/>
</dbReference>
<accession>A0A2R5FA72</accession>
<dbReference type="EMBL" id="BDOQ01000003">
    <property type="protein sequence ID" value="GBG13591.1"/>
    <property type="molecule type" value="Genomic_DNA"/>
</dbReference>
<dbReference type="Pfam" id="PF08448">
    <property type="entry name" value="PAS_4"/>
    <property type="match status" value="2"/>
</dbReference>
<keyword evidence="6" id="KW-1185">Reference proteome</keyword>
<dbReference type="Gene3D" id="3.30.450.20">
    <property type="entry name" value="PAS domain"/>
    <property type="match status" value="5"/>
</dbReference>
<dbReference type="Proteomes" id="UP000245081">
    <property type="component" value="Unassembled WGS sequence"/>
</dbReference>
<dbReference type="SMART" id="SM00267">
    <property type="entry name" value="GGDEF"/>
    <property type="match status" value="1"/>
</dbReference>
<dbReference type="AlphaFoldDB" id="A0A2R5FA72"/>
<protein>
    <recommendedName>
        <fullName evidence="7">Diguanylate cyclase</fullName>
    </recommendedName>
</protein>
<dbReference type="Pfam" id="PF13426">
    <property type="entry name" value="PAS_9"/>
    <property type="match status" value="2"/>
</dbReference>
<dbReference type="InterPro" id="IPR052155">
    <property type="entry name" value="Biofilm_reg_signaling"/>
</dbReference>
<dbReference type="PROSITE" id="PS50112">
    <property type="entry name" value="PAS"/>
    <property type="match status" value="2"/>
</dbReference>
<feature type="domain" description="PAC" evidence="3">
    <location>
        <begin position="514"/>
        <end position="568"/>
    </location>
</feature>
<dbReference type="InterPro" id="IPR013656">
    <property type="entry name" value="PAS_4"/>
</dbReference>
<dbReference type="InterPro" id="IPR001610">
    <property type="entry name" value="PAC"/>
</dbReference>
<reference evidence="5 6" key="1">
    <citation type="journal article" date="2018" name="Environ. Microbiol.">
        <title>Isolation and genomic characterization of Novimethylophilus kurashikiensis gen. nov. sp. nov., a new lanthanide-dependent methylotrophic species of Methylophilaceae.</title>
        <authorList>
            <person name="Lv H."/>
            <person name="Sahin N."/>
            <person name="Tani A."/>
        </authorList>
    </citation>
    <scope>NUCLEOTIDE SEQUENCE [LARGE SCALE GENOMIC DNA]</scope>
    <source>
        <strain evidence="5 6">La2-4</strain>
    </source>
</reference>
<evidence type="ECO:0000313" key="6">
    <source>
        <dbReference type="Proteomes" id="UP000245081"/>
    </source>
</evidence>
<dbReference type="FunFam" id="3.30.70.270:FF:000001">
    <property type="entry name" value="Diguanylate cyclase domain protein"/>
    <property type="match status" value="1"/>
</dbReference>
<dbReference type="PANTHER" id="PTHR44757:SF2">
    <property type="entry name" value="BIOFILM ARCHITECTURE MAINTENANCE PROTEIN MBAA"/>
    <property type="match status" value="1"/>
</dbReference>
<feature type="domain" description="GGDEF" evidence="4">
    <location>
        <begin position="721"/>
        <end position="855"/>
    </location>
</feature>
<dbReference type="InterPro" id="IPR000014">
    <property type="entry name" value="PAS"/>
</dbReference>
<evidence type="ECO:0000259" key="3">
    <source>
        <dbReference type="PROSITE" id="PS50113"/>
    </source>
</evidence>
<dbReference type="GO" id="GO:0003824">
    <property type="term" value="F:catalytic activity"/>
    <property type="evidence" value="ECO:0007669"/>
    <property type="project" value="UniProtKB-ARBA"/>
</dbReference>
<dbReference type="InterPro" id="IPR029787">
    <property type="entry name" value="Nucleotide_cyclase"/>
</dbReference>
<keyword evidence="1" id="KW-0472">Membrane</keyword>
<dbReference type="SMART" id="SM00086">
    <property type="entry name" value="PAC"/>
    <property type="match status" value="5"/>
</dbReference>
<feature type="domain" description="PAC" evidence="3">
    <location>
        <begin position="637"/>
        <end position="689"/>
    </location>
</feature>
<dbReference type="SMART" id="SM00091">
    <property type="entry name" value="PAS"/>
    <property type="match status" value="5"/>
</dbReference>
<dbReference type="PROSITE" id="PS50887">
    <property type="entry name" value="GGDEF"/>
    <property type="match status" value="1"/>
</dbReference>
<evidence type="ECO:0008006" key="7">
    <source>
        <dbReference type="Google" id="ProtNLM"/>
    </source>
</evidence>
<dbReference type="PROSITE" id="PS51257">
    <property type="entry name" value="PROKAR_LIPOPROTEIN"/>
    <property type="match status" value="1"/>
</dbReference>
<organism evidence="5 6">
    <name type="scientific">Novimethylophilus kurashikiensis</name>
    <dbReference type="NCBI Taxonomy" id="1825523"/>
    <lineage>
        <taxon>Bacteria</taxon>
        <taxon>Pseudomonadati</taxon>
        <taxon>Pseudomonadota</taxon>
        <taxon>Betaproteobacteria</taxon>
        <taxon>Nitrosomonadales</taxon>
        <taxon>Methylophilaceae</taxon>
        <taxon>Novimethylophilus</taxon>
    </lineage>
</organism>
<sequence>MRNKNSIPEAMRMFGFCGPILIACLILFASNWQTGIKRNVIDLVIVVTVSLGFYYLGKTGNRRSSLLAVNKVFKAFPLPLMIIEKKKIRGVNASFESYFGFKRRDLVYLEQFFIQTFNNEKYREEVKGLWTRSLWKALNTSSPIQPLEVEMMCANGEVKKMLLATTHLDASEQEAYLIAFHDVTTQARMVEALNESHAVLKAIIETIPMRVFWKATDLTYLGCNTVFAKDAGRSAPSEMVGGNDFEMLWREEAESYRKDDLEVIQSQRPKLGYEELQTNADGTKKWLKTYKLPLVTENGSMLGVLGLYEDITESKRIDDELWLTKASLELCGMPFFRLSSAGEVIYVNDAACDSLGYTRQELIGKHPWDYDPDFKSEAWPELWNRLQKHEIVHLETRHRRKDGNIFDVEVTGNYISYKDEEFSFVFVQDISARKAAEEALRKKESYLRALVDNFPFMVWLKDKESRFLTVNKVHANSYDYQLPEDLVGKTDFDLSPYDLAQHYRDDDLKIMASRKREIIEEQHEGKHGRHWIETFKAPVIDGSGELLGTVGFARDITERKAVEAELAISASVFEAQEGMVVTDCDSVILKINETFTRVTGYSPEEAVGQKMSMLSSGVHDKNFYEKMWNSIVNNGSWQGEIWNRKKSGEIYPEWLTVTAIKGKDGMVSHYVGTMLDITMRKAMEDQVQYLAHHDALTDLPNRTLFNDRLHLALAQAKRENYLMCLMFLDLDRFKPVNDNLGHEVGDQLLKLVARRIAECIKRESDTVARLGGDEFVILLPRIEKQGDALMVASAIHHALENEFVIDTHSIFISSSIGIAIYPSDGTDEIDLMKNADSAMYAAKKAGKGCYRLYGQ</sequence>
<dbReference type="OrthoDB" id="8526884at2"/>
<feature type="domain" description="PAS" evidence="2">
    <location>
        <begin position="334"/>
        <end position="365"/>
    </location>
</feature>
<keyword evidence="1" id="KW-1133">Transmembrane helix</keyword>
<feature type="domain" description="PAC" evidence="3">
    <location>
        <begin position="392"/>
        <end position="442"/>
    </location>
</feature>
<dbReference type="InterPro" id="IPR035965">
    <property type="entry name" value="PAS-like_dom_sf"/>
</dbReference>
<dbReference type="SUPFAM" id="SSF55073">
    <property type="entry name" value="Nucleotide cyclase"/>
    <property type="match status" value="1"/>
</dbReference>
<dbReference type="PROSITE" id="PS50113">
    <property type="entry name" value="PAC"/>
    <property type="match status" value="4"/>
</dbReference>
<gene>
    <name evidence="5" type="ORF">NMK_1142</name>
</gene>